<evidence type="ECO:0000259" key="10">
    <source>
        <dbReference type="Pfam" id="PF00082"/>
    </source>
</evidence>
<dbReference type="PRINTS" id="PR00723">
    <property type="entry name" value="SUBTILISIN"/>
</dbReference>
<dbReference type="Pfam" id="PF17766">
    <property type="entry name" value="fn3_6"/>
    <property type="match status" value="1"/>
</dbReference>
<evidence type="ECO:0000259" key="12">
    <source>
        <dbReference type="Pfam" id="PF17766"/>
    </source>
</evidence>
<feature type="active site" description="Charge relay system" evidence="8 9">
    <location>
        <position position="501"/>
    </location>
</feature>
<evidence type="ECO:0000256" key="9">
    <source>
        <dbReference type="PROSITE-ProRule" id="PRU01240"/>
    </source>
</evidence>
<feature type="domain" description="Inhibitor I9" evidence="11">
    <location>
        <begin position="8"/>
        <end position="84"/>
    </location>
</feature>
<keyword evidence="3" id="KW-0964">Secreted</keyword>
<sequence length="801" mass="86116">MLSAEQAYIVYMGDSPKDEVSMAQLHVNMLQNVVGSDIAPGSPLHSYKRSFNGFVAKLTEKEAQEMAGKEGVVSVFPSEKQELHTTRSWDFIGFPQQVKRSALESDIIIGVIDTGIWPQSSSFDDKGFGPPPSKWKGSCQVSSNFSCNNKIIGAKYYKSDGFFVKGEILSPLDSNGHGTHTASAAAGGLVSGASFFGFGLGTARGGVPSARLAVYKVCWPDEGCQDADILAAFDDAIADGVDIISVSLGSYARDYFQNSIAVGAFHAMRKGILTSTSAGNDPSSLTNFSPWSISVAASTMDRNFVTNVQLGNDKIYEGTSINTFDMKNKQFPVIYGGDAPNTTANYDSSLSRYCFGDSLDKNLVKGKIVLCDGYTLGTGAQSAGAVGVVMSGGASGKLADTYPLPLSSLSLEDSAKLYIYLNSSRKPSASIWKSKEKSDKLVPYIASYSSRGPNPITPNILKPDLAAPGAYILAAWPPYISVSRIEGDNRIAAYNILSGTSMACPHASAAAAYVKSFHPTWSPAAIKSSLMTTAKPMTADINSEAEFAYGSGLINPLKAAYPGLVYDIDENDYVNFLCGRYNAKLLKIITGNTSPLESIDHVFNRTVTNVGSPTSTYKANLVAPPGLEITVNPSVLSFTSVGEKLSYAVTVQGTVARKVVVSASLVWDDGTCQVRSPIVVYVPTHIVAGSLLRSYKRSFNGFAAKLTKEEAQKMARMEGVVSVFPNRKKKLHTTRSWDFIGFPQQVKRSTVETDIIIGMFDSGIWPESSTFDDKGFGPPPSKWKDSNFTCNKYVSKYFISN</sequence>
<dbReference type="PANTHER" id="PTHR10795">
    <property type="entry name" value="PROPROTEIN CONVERTASE SUBTILISIN/KEXIN"/>
    <property type="match status" value="1"/>
</dbReference>
<evidence type="ECO:0000256" key="8">
    <source>
        <dbReference type="PIRSR" id="PIRSR615500-1"/>
    </source>
</evidence>
<evidence type="ECO:0000256" key="4">
    <source>
        <dbReference type="ARBA" id="ARBA00022670"/>
    </source>
</evidence>
<evidence type="ECO:0000256" key="7">
    <source>
        <dbReference type="ARBA" id="ARBA00022825"/>
    </source>
</evidence>
<dbReference type="Pfam" id="PF05922">
    <property type="entry name" value="Inhibitor_I9"/>
    <property type="match status" value="2"/>
</dbReference>
<dbReference type="FunFam" id="3.30.70.80:FF:000002">
    <property type="entry name" value="Subtilisin-like protease SBT5.3"/>
    <property type="match status" value="1"/>
</dbReference>
<dbReference type="GO" id="GO:0009609">
    <property type="term" value="P:response to symbiotic bacterium"/>
    <property type="evidence" value="ECO:0007669"/>
    <property type="project" value="UniProtKB-ARBA"/>
</dbReference>
<dbReference type="PROSITE" id="PS00138">
    <property type="entry name" value="SUBTILASE_SER"/>
    <property type="match status" value="1"/>
</dbReference>
<proteinExistence type="inferred from homology"/>
<dbReference type="EMBL" id="KE344236">
    <property type="protein sequence ID" value="EXB55371.1"/>
    <property type="molecule type" value="Genomic_DNA"/>
</dbReference>
<comment type="similarity">
    <text evidence="2 9">Belongs to the peptidase S8 family.</text>
</comment>
<feature type="domain" description="Peptidase S8/S53" evidence="10">
    <location>
        <begin position="105"/>
        <end position="550"/>
    </location>
</feature>
<dbReference type="InterPro" id="IPR015500">
    <property type="entry name" value="Peptidase_S8_subtilisin-rel"/>
</dbReference>
<comment type="subcellular location">
    <subcellularLocation>
        <location evidence="1">Secreted</location>
    </subcellularLocation>
</comment>
<dbReference type="InterPro" id="IPR036852">
    <property type="entry name" value="Peptidase_S8/S53_dom_sf"/>
</dbReference>
<dbReference type="InterPro" id="IPR000209">
    <property type="entry name" value="Peptidase_S8/S53_dom"/>
</dbReference>
<evidence type="ECO:0008006" key="15">
    <source>
        <dbReference type="Google" id="ProtNLM"/>
    </source>
</evidence>
<evidence type="ECO:0000256" key="5">
    <source>
        <dbReference type="ARBA" id="ARBA00022729"/>
    </source>
</evidence>
<dbReference type="Gene3D" id="3.50.30.30">
    <property type="match status" value="1"/>
</dbReference>
<organism evidence="13 14">
    <name type="scientific">Morus notabilis</name>
    <dbReference type="NCBI Taxonomy" id="981085"/>
    <lineage>
        <taxon>Eukaryota</taxon>
        <taxon>Viridiplantae</taxon>
        <taxon>Streptophyta</taxon>
        <taxon>Embryophyta</taxon>
        <taxon>Tracheophyta</taxon>
        <taxon>Spermatophyta</taxon>
        <taxon>Magnoliopsida</taxon>
        <taxon>eudicotyledons</taxon>
        <taxon>Gunneridae</taxon>
        <taxon>Pentapetalae</taxon>
        <taxon>rosids</taxon>
        <taxon>fabids</taxon>
        <taxon>Rosales</taxon>
        <taxon>Moraceae</taxon>
        <taxon>Moreae</taxon>
        <taxon>Morus</taxon>
    </lineage>
</organism>
<dbReference type="GO" id="GO:0005576">
    <property type="term" value="C:extracellular region"/>
    <property type="evidence" value="ECO:0007669"/>
    <property type="project" value="UniProtKB-SubCell"/>
</dbReference>
<feature type="active site" description="Charge relay system" evidence="8 9">
    <location>
        <position position="177"/>
    </location>
</feature>
<dbReference type="InterPro" id="IPR045051">
    <property type="entry name" value="SBT"/>
</dbReference>
<evidence type="ECO:0000256" key="1">
    <source>
        <dbReference type="ARBA" id="ARBA00004613"/>
    </source>
</evidence>
<dbReference type="CDD" id="cd02120">
    <property type="entry name" value="PA_subtilisin_like"/>
    <property type="match status" value="1"/>
</dbReference>
<dbReference type="eggNOG" id="ENOG502QRA7">
    <property type="taxonomic scope" value="Eukaryota"/>
</dbReference>
<feature type="active site" description="Charge relay system" evidence="8 9">
    <location>
        <position position="113"/>
    </location>
</feature>
<reference evidence="14" key="1">
    <citation type="submission" date="2013-01" db="EMBL/GenBank/DDBJ databases">
        <title>Draft Genome Sequence of a Mulberry Tree, Morus notabilis C.K. Schneid.</title>
        <authorList>
            <person name="He N."/>
            <person name="Zhao S."/>
        </authorList>
    </citation>
    <scope>NUCLEOTIDE SEQUENCE</scope>
</reference>
<dbReference type="Pfam" id="PF00082">
    <property type="entry name" value="Peptidase_S8"/>
    <property type="match status" value="1"/>
</dbReference>
<dbReference type="PROSITE" id="PS51892">
    <property type="entry name" value="SUBTILASE"/>
    <property type="match status" value="1"/>
</dbReference>
<dbReference type="InterPro" id="IPR010259">
    <property type="entry name" value="S8pro/Inhibitor_I9"/>
</dbReference>
<dbReference type="CDD" id="cd04852">
    <property type="entry name" value="Peptidases_S8_3"/>
    <property type="match status" value="1"/>
</dbReference>
<dbReference type="SUPFAM" id="SSF52743">
    <property type="entry name" value="Subtilisin-like"/>
    <property type="match status" value="2"/>
</dbReference>
<dbReference type="AlphaFoldDB" id="W9QVI7"/>
<dbReference type="InterPro" id="IPR023828">
    <property type="entry name" value="Peptidase_S8_Ser-AS"/>
</dbReference>
<dbReference type="FunFam" id="3.40.50.200:FF:000006">
    <property type="entry name" value="Subtilisin-like protease SBT1.5"/>
    <property type="match status" value="1"/>
</dbReference>
<dbReference type="Gene3D" id="3.40.50.200">
    <property type="entry name" value="Peptidase S8/S53 domain"/>
    <property type="match status" value="2"/>
</dbReference>
<dbReference type="InterPro" id="IPR034197">
    <property type="entry name" value="Peptidases_S8_3"/>
</dbReference>
<accession>W9QVI7</accession>
<dbReference type="InterPro" id="IPR041469">
    <property type="entry name" value="Subtilisin-like_FN3"/>
</dbReference>
<keyword evidence="5" id="KW-0732">Signal</keyword>
<evidence type="ECO:0000259" key="11">
    <source>
        <dbReference type="Pfam" id="PF05922"/>
    </source>
</evidence>
<keyword evidence="14" id="KW-1185">Reference proteome</keyword>
<gene>
    <name evidence="13" type="ORF">L484_016738</name>
</gene>
<evidence type="ECO:0000313" key="13">
    <source>
        <dbReference type="EMBL" id="EXB55371.1"/>
    </source>
</evidence>
<protein>
    <recommendedName>
        <fullName evidence="15">Cucumisin</fullName>
    </recommendedName>
</protein>
<name>W9QVI7_9ROSA</name>
<dbReference type="SMR" id="W9QVI7"/>
<dbReference type="Gene3D" id="3.30.70.80">
    <property type="entry name" value="Peptidase S8 propeptide/proteinase inhibitor I9"/>
    <property type="match status" value="2"/>
</dbReference>
<feature type="domain" description="Inhibitor I9" evidence="11">
    <location>
        <begin position="689"/>
        <end position="732"/>
    </location>
</feature>
<dbReference type="GO" id="GO:0006508">
    <property type="term" value="P:proteolysis"/>
    <property type="evidence" value="ECO:0007669"/>
    <property type="project" value="UniProtKB-KW"/>
</dbReference>
<dbReference type="InterPro" id="IPR037045">
    <property type="entry name" value="S8pro/Inhibitor_I9_sf"/>
</dbReference>
<evidence type="ECO:0000256" key="6">
    <source>
        <dbReference type="ARBA" id="ARBA00022801"/>
    </source>
</evidence>
<evidence type="ECO:0000256" key="3">
    <source>
        <dbReference type="ARBA" id="ARBA00022525"/>
    </source>
</evidence>
<keyword evidence="4 9" id="KW-0645">Protease</keyword>
<evidence type="ECO:0000256" key="2">
    <source>
        <dbReference type="ARBA" id="ARBA00011073"/>
    </source>
</evidence>
<keyword evidence="6 9" id="KW-0378">Hydrolase</keyword>
<feature type="domain" description="Subtilisin-like protease fibronectin type-III" evidence="12">
    <location>
        <begin position="600"/>
        <end position="680"/>
    </location>
</feature>
<dbReference type="GO" id="GO:0004252">
    <property type="term" value="F:serine-type endopeptidase activity"/>
    <property type="evidence" value="ECO:0007669"/>
    <property type="project" value="UniProtKB-UniRule"/>
</dbReference>
<dbReference type="Gene3D" id="2.60.40.2310">
    <property type="match status" value="1"/>
</dbReference>
<dbReference type="Proteomes" id="UP000030645">
    <property type="component" value="Unassembled WGS sequence"/>
</dbReference>
<evidence type="ECO:0000313" key="14">
    <source>
        <dbReference type="Proteomes" id="UP000030645"/>
    </source>
</evidence>
<keyword evidence="7 9" id="KW-0720">Serine protease</keyword>